<dbReference type="FunFam" id="3.40.50.2000:FF:000050">
    <property type="entry name" value="UDP-glucuronosyltransferase"/>
    <property type="match status" value="1"/>
</dbReference>
<evidence type="ECO:0000256" key="2">
    <source>
        <dbReference type="ARBA" id="ARBA00022676"/>
    </source>
</evidence>
<organism evidence="6 7">
    <name type="scientific">Zophobas morio</name>
    <dbReference type="NCBI Taxonomy" id="2755281"/>
    <lineage>
        <taxon>Eukaryota</taxon>
        <taxon>Metazoa</taxon>
        <taxon>Ecdysozoa</taxon>
        <taxon>Arthropoda</taxon>
        <taxon>Hexapoda</taxon>
        <taxon>Insecta</taxon>
        <taxon>Pterygota</taxon>
        <taxon>Neoptera</taxon>
        <taxon>Endopterygota</taxon>
        <taxon>Coleoptera</taxon>
        <taxon>Polyphaga</taxon>
        <taxon>Cucujiformia</taxon>
        <taxon>Tenebrionidae</taxon>
        <taxon>Zophobas</taxon>
    </lineage>
</organism>
<keyword evidence="4" id="KW-0472">Membrane</keyword>
<protein>
    <recommendedName>
        <fullName evidence="8">UDP-glucuronosyltransferase</fullName>
    </recommendedName>
</protein>
<dbReference type="PANTHER" id="PTHR48043:SF159">
    <property type="entry name" value="EG:EG0003.4 PROTEIN-RELATED"/>
    <property type="match status" value="1"/>
</dbReference>
<dbReference type="CDD" id="cd03784">
    <property type="entry name" value="GT1_Gtf-like"/>
    <property type="match status" value="1"/>
</dbReference>
<keyword evidence="4" id="KW-0812">Transmembrane</keyword>
<keyword evidence="4" id="KW-1133">Transmembrane helix</keyword>
<dbReference type="InterPro" id="IPR050271">
    <property type="entry name" value="UDP-glycosyltransferase"/>
</dbReference>
<accession>A0AA38HR98</accession>
<keyword evidence="5" id="KW-0732">Signal</keyword>
<dbReference type="EMBL" id="JALNTZ010000008">
    <property type="protein sequence ID" value="KAJ3642468.1"/>
    <property type="molecule type" value="Genomic_DNA"/>
</dbReference>
<evidence type="ECO:0000256" key="4">
    <source>
        <dbReference type="SAM" id="Phobius"/>
    </source>
</evidence>
<evidence type="ECO:0000256" key="1">
    <source>
        <dbReference type="ARBA" id="ARBA00009995"/>
    </source>
</evidence>
<dbReference type="Gene3D" id="3.40.50.2000">
    <property type="entry name" value="Glycogen Phosphorylase B"/>
    <property type="match status" value="2"/>
</dbReference>
<feature type="chain" id="PRO_5041400044" description="UDP-glucuronosyltransferase" evidence="5">
    <location>
        <begin position="20"/>
        <end position="509"/>
    </location>
</feature>
<name>A0AA38HR98_9CUCU</name>
<keyword evidence="2" id="KW-0328">Glycosyltransferase</keyword>
<reference evidence="6" key="1">
    <citation type="journal article" date="2023" name="G3 (Bethesda)">
        <title>Whole genome assemblies of Zophobas morio and Tenebrio molitor.</title>
        <authorList>
            <person name="Kaur S."/>
            <person name="Stinson S.A."/>
            <person name="diCenzo G.C."/>
        </authorList>
    </citation>
    <scope>NUCLEOTIDE SEQUENCE</scope>
    <source>
        <strain evidence="6">QUZm001</strain>
    </source>
</reference>
<feature type="transmembrane region" description="Helical" evidence="4">
    <location>
        <begin position="477"/>
        <end position="496"/>
    </location>
</feature>
<sequence>MLALNILLFFATFIGFCSCSKILFLSQLPTKSHYILASKLVKEMAKKGHEVTFITPYASTTQVKNINQIPLEGLQKIFSPETARVSISTTEDGTPMQKAMEINQMNYKLSEFLLSHDKVQNLLKSQQPFDVVILYYYFNDALLALAHHFKVPVVLFASMPLYVSESFLLSHPAPSSYVPNIILKHTGHMDFWQRLETSFYDTCMILYYQWAMLPKHHKLVENFIPGKSDLYKILNNESVILINSHVSVNEAVPMVPNAIEIGGFHIEDPKPLPNDLQKFLDDSPNGVIIFSMGSIIRSVNFPEEKRKACIDTFAKLKLNVLWKFEENIAGLPPNIKIMDWIPVSDVLAHPNVKAFITHGGLLSTMEGVYHGVPLVGIPITVDQKMNIALAASNEYGVEVSYKELTEETLSQALDAVLNNPKYKQNIQRRSKIIRDRPMKPIDEALYWIEYVIRHQGAPHLRYPGADLNWFQRNLIDVAAFVAFVALVPIFAAILILKRLTKNKIKHKKE</sequence>
<gene>
    <name evidence="6" type="ORF">Zmor_025254</name>
</gene>
<evidence type="ECO:0008006" key="8">
    <source>
        <dbReference type="Google" id="ProtNLM"/>
    </source>
</evidence>
<evidence type="ECO:0000256" key="3">
    <source>
        <dbReference type="ARBA" id="ARBA00022679"/>
    </source>
</evidence>
<feature type="signal peptide" evidence="5">
    <location>
        <begin position="1"/>
        <end position="19"/>
    </location>
</feature>
<keyword evidence="3" id="KW-0808">Transferase</keyword>
<dbReference type="GO" id="GO:0008194">
    <property type="term" value="F:UDP-glycosyltransferase activity"/>
    <property type="evidence" value="ECO:0007669"/>
    <property type="project" value="InterPro"/>
</dbReference>
<evidence type="ECO:0000256" key="5">
    <source>
        <dbReference type="SAM" id="SignalP"/>
    </source>
</evidence>
<comment type="caution">
    <text evidence="6">The sequence shown here is derived from an EMBL/GenBank/DDBJ whole genome shotgun (WGS) entry which is preliminary data.</text>
</comment>
<dbReference type="InterPro" id="IPR002213">
    <property type="entry name" value="UDP_glucos_trans"/>
</dbReference>
<evidence type="ECO:0000313" key="7">
    <source>
        <dbReference type="Proteomes" id="UP001168821"/>
    </source>
</evidence>
<evidence type="ECO:0000313" key="6">
    <source>
        <dbReference type="EMBL" id="KAJ3642468.1"/>
    </source>
</evidence>
<comment type="similarity">
    <text evidence="1">Belongs to the UDP-glycosyltransferase family.</text>
</comment>
<dbReference type="PANTHER" id="PTHR48043">
    <property type="entry name" value="EG:EG0003.4 PROTEIN-RELATED"/>
    <property type="match status" value="1"/>
</dbReference>
<dbReference type="Proteomes" id="UP001168821">
    <property type="component" value="Unassembled WGS sequence"/>
</dbReference>
<proteinExistence type="inferred from homology"/>
<dbReference type="AlphaFoldDB" id="A0AA38HR98"/>
<dbReference type="Pfam" id="PF00201">
    <property type="entry name" value="UDPGT"/>
    <property type="match status" value="1"/>
</dbReference>
<keyword evidence="7" id="KW-1185">Reference proteome</keyword>
<dbReference type="SUPFAM" id="SSF53756">
    <property type="entry name" value="UDP-Glycosyltransferase/glycogen phosphorylase"/>
    <property type="match status" value="1"/>
</dbReference>